<dbReference type="Proteomes" id="UP000030758">
    <property type="component" value="Unassembled WGS sequence"/>
</dbReference>
<dbReference type="PANTHER" id="PTHR14085">
    <property type="entry name" value="WD-REPEAT PROTEIN BING4"/>
    <property type="match status" value="1"/>
</dbReference>
<reference evidence="8" key="1">
    <citation type="journal article" date="2014" name="Nat. Genet.">
        <title>Genome and transcriptome of the porcine whipworm Trichuris suis.</title>
        <authorList>
            <person name="Jex A.R."/>
            <person name="Nejsum P."/>
            <person name="Schwarz E.M."/>
            <person name="Hu L."/>
            <person name="Young N.D."/>
            <person name="Hall R.S."/>
            <person name="Korhonen P.K."/>
            <person name="Liao S."/>
            <person name="Thamsborg S."/>
            <person name="Xia J."/>
            <person name="Xu P."/>
            <person name="Wang S."/>
            <person name="Scheerlinck J.P."/>
            <person name="Hofmann A."/>
            <person name="Sternberg P.W."/>
            <person name="Wang J."/>
            <person name="Gasser R.B."/>
        </authorList>
    </citation>
    <scope>NUCLEOTIDE SEQUENCE [LARGE SCALE GENOMIC DNA]</scope>
    <source>
        <strain evidence="8">DCEP-RM93F</strain>
    </source>
</reference>
<evidence type="ECO:0000256" key="3">
    <source>
        <dbReference type="ARBA" id="ARBA00022574"/>
    </source>
</evidence>
<protein>
    <recommendedName>
        <fullName evidence="7">BING4 C-terminal domain-containing protein</fullName>
    </recommendedName>
</protein>
<dbReference type="InterPro" id="IPR015943">
    <property type="entry name" value="WD40/YVTN_repeat-like_dom_sf"/>
</dbReference>
<comment type="subcellular location">
    <subcellularLocation>
        <location evidence="1">Nucleus</location>
        <location evidence="1">Nucleolus</location>
    </subcellularLocation>
</comment>
<dbReference type="GO" id="GO:0000462">
    <property type="term" value="P:maturation of SSU-rRNA from tricistronic rRNA transcript (SSU-rRNA, 5.8S rRNA, LSU-rRNA)"/>
    <property type="evidence" value="ECO:0007669"/>
    <property type="project" value="TreeGrafter"/>
</dbReference>
<evidence type="ECO:0000256" key="2">
    <source>
        <dbReference type="ARBA" id="ARBA00022552"/>
    </source>
</evidence>
<gene>
    <name evidence="8" type="ORF">M514_01752</name>
</gene>
<evidence type="ECO:0000256" key="1">
    <source>
        <dbReference type="ARBA" id="ARBA00004604"/>
    </source>
</evidence>
<dbReference type="Pfam" id="PF25809">
    <property type="entry name" value="STEEP1"/>
    <property type="match status" value="1"/>
</dbReference>
<dbReference type="AlphaFoldDB" id="A0A085NT35"/>
<dbReference type="InterPro" id="IPR040315">
    <property type="entry name" value="WDR46/Utp7"/>
</dbReference>
<evidence type="ECO:0000256" key="5">
    <source>
        <dbReference type="ARBA" id="ARBA00023242"/>
    </source>
</evidence>
<dbReference type="SMART" id="SM01033">
    <property type="entry name" value="BING4CT"/>
    <property type="match status" value="1"/>
</dbReference>
<evidence type="ECO:0000313" key="8">
    <source>
        <dbReference type="EMBL" id="KFD72631.1"/>
    </source>
</evidence>
<dbReference type="PROSITE" id="PS50082">
    <property type="entry name" value="WD_REPEATS_2"/>
    <property type="match status" value="1"/>
</dbReference>
<evidence type="ECO:0000256" key="6">
    <source>
        <dbReference type="PROSITE-ProRule" id="PRU00221"/>
    </source>
</evidence>
<dbReference type="GO" id="GO:0030686">
    <property type="term" value="C:90S preribosome"/>
    <property type="evidence" value="ECO:0007669"/>
    <property type="project" value="TreeGrafter"/>
</dbReference>
<evidence type="ECO:0000259" key="7">
    <source>
        <dbReference type="SMART" id="SM01033"/>
    </source>
</evidence>
<dbReference type="FunFam" id="2.130.10.10:FF:000378">
    <property type="entry name" value="U3 small nucleolar RNA-associated protein 7"/>
    <property type="match status" value="1"/>
</dbReference>
<name>A0A085NT35_9BILA</name>
<dbReference type="Gene3D" id="2.130.10.10">
    <property type="entry name" value="YVTN repeat-like/Quinoprotein amine dehydrogenase"/>
    <property type="match status" value="1"/>
</dbReference>
<dbReference type="Pfam" id="PF08149">
    <property type="entry name" value="BING4CT"/>
    <property type="match status" value="1"/>
</dbReference>
<feature type="domain" description="BING4 C-terminal" evidence="7">
    <location>
        <begin position="386"/>
        <end position="464"/>
    </location>
</feature>
<proteinExistence type="predicted"/>
<keyword evidence="5" id="KW-0539">Nucleus</keyword>
<keyword evidence="2" id="KW-0698">rRNA processing</keyword>
<dbReference type="EMBL" id="KL367476">
    <property type="protein sequence ID" value="KFD72631.1"/>
    <property type="molecule type" value="Genomic_DNA"/>
</dbReference>
<dbReference type="InterPro" id="IPR012952">
    <property type="entry name" value="BING4_C_dom"/>
</dbReference>
<dbReference type="InterPro" id="IPR057965">
    <property type="entry name" value="STEEP1_dom"/>
</dbReference>
<dbReference type="PANTHER" id="PTHR14085:SF3">
    <property type="entry name" value="WD REPEAT-CONTAINING PROTEIN 46"/>
    <property type="match status" value="1"/>
</dbReference>
<dbReference type="GO" id="GO:0032040">
    <property type="term" value="C:small-subunit processome"/>
    <property type="evidence" value="ECO:0007669"/>
    <property type="project" value="TreeGrafter"/>
</dbReference>
<keyword evidence="4" id="KW-0677">Repeat</keyword>
<feature type="repeat" description="WD" evidence="6">
    <location>
        <begin position="306"/>
        <end position="347"/>
    </location>
</feature>
<sequence>MFCQIARNFSVSALKPFALQFMMAGRYFQYFKSTSSVRNDVEVKSSKPHKNGFLKKKMLSKDRSDGATYSSRKSRIDYVPSIGIDYNPPPVESWNSITTNSVKRESNRTGKWQQVPMETNYEDRKFEDVDLNDSAAIRSAVLPESFDPSDFKTRTAMVQYSNQLDKVAFSRLQSSRAEVLLPEEPGSIALINFMWLHNETAFAVAQKKWTYIYDNAGTELHCLKMMNDVLRLEFLPYHFLLVGSASNSFLHWLDVSIGKMVASYATRYGPIGVLCQNPTNGIIHCGCARGVVSLWSPNLNEPLVKMLCHPCPVRAICVDTTGRFMATAGVEKRVKVWDIRNYKELWSLRAAPVSHMTFSQQGLLACAMGTVVKVYKDICHKPVNTPYMMHDCREVVSDIRFCPYEDVLGVGHRAGYNSLIIPGAGEPNIDAFEANPFQSKNQRREAEVRSLLDKIQPEMITLDPSDITRINEEKKNDALSSKIKFLYSKTPNAQLTEKLNDRKGRQRKGSKIKRKQAVRAEKQRAIEIYLICVEVMVDAQDVTEYTDRSLQSYYCTCGQIALILDTTIDRLPLRPKDRARVLDEQRNIFKTFHDPFETVYIEWPEGYEQQCRKKCKKCGAFLFYEHPTKAGVYFLKENSVLGIKQINPSAKLEGEAQNVKKVMITKMVKNSGKFGSVTVSTIDEEEEELEAKEIAESYSNNAIVVEKQMRRKGMLKRQEMFNEAERQKRLQRRGTLLEPF</sequence>
<keyword evidence="3 6" id="KW-0853">WD repeat</keyword>
<dbReference type="SMART" id="SM00320">
    <property type="entry name" value="WD40"/>
    <property type="match status" value="4"/>
</dbReference>
<organism evidence="8">
    <name type="scientific">Trichuris suis</name>
    <name type="common">pig whipworm</name>
    <dbReference type="NCBI Taxonomy" id="68888"/>
    <lineage>
        <taxon>Eukaryota</taxon>
        <taxon>Metazoa</taxon>
        <taxon>Ecdysozoa</taxon>
        <taxon>Nematoda</taxon>
        <taxon>Enoplea</taxon>
        <taxon>Dorylaimia</taxon>
        <taxon>Trichinellida</taxon>
        <taxon>Trichuridae</taxon>
        <taxon>Trichuris</taxon>
    </lineage>
</organism>
<dbReference type="SUPFAM" id="SSF50978">
    <property type="entry name" value="WD40 repeat-like"/>
    <property type="match status" value="1"/>
</dbReference>
<dbReference type="InterPro" id="IPR001680">
    <property type="entry name" value="WD40_rpt"/>
</dbReference>
<dbReference type="InterPro" id="IPR036322">
    <property type="entry name" value="WD40_repeat_dom_sf"/>
</dbReference>
<evidence type="ECO:0000256" key="4">
    <source>
        <dbReference type="ARBA" id="ARBA00022737"/>
    </source>
</evidence>
<accession>A0A085NT35</accession>